<dbReference type="Pfam" id="PF14529">
    <property type="entry name" value="Exo_endo_phos_2"/>
    <property type="match status" value="1"/>
</dbReference>
<dbReference type="Proteomes" id="UP000663887">
    <property type="component" value="Unassembled WGS sequence"/>
</dbReference>
<name>A0A816WY98_9BILA</name>
<dbReference type="PROSITE" id="PS50878">
    <property type="entry name" value="RT_POL"/>
    <property type="match status" value="1"/>
</dbReference>
<dbReference type="CDD" id="cd01650">
    <property type="entry name" value="RT_nLTR_like"/>
    <property type="match status" value="1"/>
</dbReference>
<dbReference type="AlphaFoldDB" id="A0A816WY98"/>
<dbReference type="InterPro" id="IPR036691">
    <property type="entry name" value="Endo/exonu/phosph_ase_sf"/>
</dbReference>
<dbReference type="PANTHER" id="PTHR36688">
    <property type="entry name" value="ENDO/EXONUCLEASE/PHOSPHATASE DOMAIN-CONTAINING PROTEIN"/>
    <property type="match status" value="1"/>
</dbReference>
<dbReference type="InterPro" id="IPR052560">
    <property type="entry name" value="RdDP_mobile_element"/>
</dbReference>
<accession>A0A816WY98</accession>
<dbReference type="SUPFAM" id="SSF56219">
    <property type="entry name" value="DNase I-like"/>
    <property type="match status" value="1"/>
</dbReference>
<dbReference type="InterPro" id="IPR043502">
    <property type="entry name" value="DNA/RNA_pol_sf"/>
</dbReference>
<feature type="domain" description="Reverse transcriptase" evidence="1">
    <location>
        <begin position="458"/>
        <end position="716"/>
    </location>
</feature>
<proteinExistence type="predicted"/>
<dbReference type="Gene3D" id="3.60.10.10">
    <property type="entry name" value="Endonuclease/exonuclease/phosphatase"/>
    <property type="match status" value="1"/>
</dbReference>
<evidence type="ECO:0000313" key="3">
    <source>
        <dbReference type="Proteomes" id="UP000663887"/>
    </source>
</evidence>
<dbReference type="Pfam" id="PF00078">
    <property type="entry name" value="RVT_1"/>
    <property type="match status" value="1"/>
</dbReference>
<evidence type="ECO:0000259" key="1">
    <source>
        <dbReference type="PROSITE" id="PS50878"/>
    </source>
</evidence>
<evidence type="ECO:0000313" key="2">
    <source>
        <dbReference type="EMBL" id="CAF2139354.1"/>
    </source>
</evidence>
<reference evidence="2" key="1">
    <citation type="submission" date="2021-02" db="EMBL/GenBank/DDBJ databases">
        <authorList>
            <person name="Nowell W R."/>
        </authorList>
    </citation>
    <scope>NUCLEOTIDE SEQUENCE</scope>
</reference>
<protein>
    <recommendedName>
        <fullName evidence="1">Reverse transcriptase domain-containing protein</fullName>
    </recommendedName>
</protein>
<dbReference type="GO" id="GO:0003824">
    <property type="term" value="F:catalytic activity"/>
    <property type="evidence" value="ECO:0007669"/>
    <property type="project" value="InterPro"/>
</dbReference>
<sequence>MSGWGTRALEVIELVYKTEAFICIFTEVGELWNTNKLPHFNIFYQKGTNHSGGVCIAVGKSLKASRIGIDIPNTVVIDITGLSEPVRIIGIYWPNSQKRNLDGILPLIVEGTILTGDFNATVREWSSPATDKRGAVVKDWIEENNLKYIPSTSHSSKRSMRNIDLSFSNMTTISCETLHLGTSDHWPIVLMCENIFFDMKGTFSHTNWRAFEAILVLLQTFWVEEQKRTTLDEWYCQYVRFIAAAKNGLTKWEQKEKYRPILPYHIIEKLKEARKIRNKYYHLRQRGILCEETRVLLRVMSREIKNEIGKYKAAQWQEFLVKIQQTHEKKDKIFWTYMSCIYKTRALPFYRLLSGNKVLSEHDEIMKELHKHYSEQFKTPLIDYSDANEVKIDNECNEISRMFSNSTEKMEKTSIEEIRRLIRSLKPKKSAGYDQVSNYMIKRLPPIYIECLVNCFNKWLSECRYPDVWKLAKIVPLNKLKADVPKCDETRPISLLATHSKLFEKLILNRVRCWAETNHIVPVEQSGFRPRCLLPTRVLSIYQEVKNCMAGNLPILAVYVDYQKVYDRVWHAALLTKLWKLGLSLSILKMIISWLKDRRAFVVFGEKSSETFNINIGLPQCSSLIPYLFIVFHCDLVQCLGAHSGHIFADDLCVIIKPPISIKLETMIKYLEQEGTRIYERIFAYSKKWKQPINVSKTVAQLFYTQIKKPTLNIEMNRQKINLGHQFTSPLNRRIVESILFDRTRIKALRQKHFE</sequence>
<dbReference type="SUPFAM" id="SSF56672">
    <property type="entry name" value="DNA/RNA polymerases"/>
    <property type="match status" value="1"/>
</dbReference>
<dbReference type="EMBL" id="CAJNRG010012368">
    <property type="protein sequence ID" value="CAF2139354.1"/>
    <property type="molecule type" value="Genomic_DNA"/>
</dbReference>
<gene>
    <name evidence="2" type="ORF">XDN619_LOCUS26407</name>
</gene>
<dbReference type="InterPro" id="IPR000477">
    <property type="entry name" value="RT_dom"/>
</dbReference>
<dbReference type="PANTHER" id="PTHR36688:SF2">
    <property type="entry name" value="ENDONUCLEASE_EXONUCLEASE_PHOSPHATASE DOMAIN-CONTAINING PROTEIN"/>
    <property type="match status" value="1"/>
</dbReference>
<dbReference type="InterPro" id="IPR005135">
    <property type="entry name" value="Endo/exonuclease/phosphatase"/>
</dbReference>
<comment type="caution">
    <text evidence="2">The sequence shown here is derived from an EMBL/GenBank/DDBJ whole genome shotgun (WGS) entry which is preliminary data.</text>
</comment>
<organism evidence="2 3">
    <name type="scientific">Rotaria magnacalcarata</name>
    <dbReference type="NCBI Taxonomy" id="392030"/>
    <lineage>
        <taxon>Eukaryota</taxon>
        <taxon>Metazoa</taxon>
        <taxon>Spiralia</taxon>
        <taxon>Gnathifera</taxon>
        <taxon>Rotifera</taxon>
        <taxon>Eurotatoria</taxon>
        <taxon>Bdelloidea</taxon>
        <taxon>Philodinida</taxon>
        <taxon>Philodinidae</taxon>
        <taxon>Rotaria</taxon>
    </lineage>
</organism>